<proteinExistence type="predicted"/>
<accession>A0A6A6E6M9</accession>
<protein>
    <submittedName>
        <fullName evidence="1">Uncharacterized protein</fullName>
    </submittedName>
</protein>
<dbReference type="Proteomes" id="UP000800200">
    <property type="component" value="Unassembled WGS sequence"/>
</dbReference>
<evidence type="ECO:0000313" key="1">
    <source>
        <dbReference type="EMBL" id="KAF2187474.1"/>
    </source>
</evidence>
<reference evidence="1" key="1">
    <citation type="journal article" date="2020" name="Stud. Mycol.">
        <title>101 Dothideomycetes genomes: a test case for predicting lifestyles and emergence of pathogens.</title>
        <authorList>
            <person name="Haridas S."/>
            <person name="Albert R."/>
            <person name="Binder M."/>
            <person name="Bloem J."/>
            <person name="Labutti K."/>
            <person name="Salamov A."/>
            <person name="Andreopoulos B."/>
            <person name="Baker S."/>
            <person name="Barry K."/>
            <person name="Bills G."/>
            <person name="Bluhm B."/>
            <person name="Cannon C."/>
            <person name="Castanera R."/>
            <person name="Culley D."/>
            <person name="Daum C."/>
            <person name="Ezra D."/>
            <person name="Gonzalez J."/>
            <person name="Henrissat B."/>
            <person name="Kuo A."/>
            <person name="Liang C."/>
            <person name="Lipzen A."/>
            <person name="Lutzoni F."/>
            <person name="Magnuson J."/>
            <person name="Mondo S."/>
            <person name="Nolan M."/>
            <person name="Ohm R."/>
            <person name="Pangilinan J."/>
            <person name="Park H.-J."/>
            <person name="Ramirez L."/>
            <person name="Alfaro M."/>
            <person name="Sun H."/>
            <person name="Tritt A."/>
            <person name="Yoshinaga Y."/>
            <person name="Zwiers L.-H."/>
            <person name="Turgeon B."/>
            <person name="Goodwin S."/>
            <person name="Spatafora J."/>
            <person name="Crous P."/>
            <person name="Grigoriev I."/>
        </authorList>
    </citation>
    <scope>NUCLEOTIDE SEQUENCE</scope>
    <source>
        <strain evidence="1">CBS 207.26</strain>
    </source>
</reference>
<dbReference type="AlphaFoldDB" id="A0A6A6E6M9"/>
<name>A0A6A6E6M9_9PEZI</name>
<feature type="non-terminal residue" evidence="1">
    <location>
        <position position="1"/>
    </location>
</feature>
<sequence length="91" mass="10674">WRLEIKNGYHNHLPSLNPSTHHVYRKRTEVQKQSIETLSKAGNAPKRILTVIRQEDPYTLITAKDVYNDRIVIRSSYLMERTPTEALLDML</sequence>
<dbReference type="OrthoDB" id="3746471at2759"/>
<dbReference type="EMBL" id="ML994627">
    <property type="protein sequence ID" value="KAF2187474.1"/>
    <property type="molecule type" value="Genomic_DNA"/>
</dbReference>
<feature type="non-terminal residue" evidence="1">
    <location>
        <position position="91"/>
    </location>
</feature>
<organism evidence="1 2">
    <name type="scientific">Zopfia rhizophila CBS 207.26</name>
    <dbReference type="NCBI Taxonomy" id="1314779"/>
    <lineage>
        <taxon>Eukaryota</taxon>
        <taxon>Fungi</taxon>
        <taxon>Dikarya</taxon>
        <taxon>Ascomycota</taxon>
        <taxon>Pezizomycotina</taxon>
        <taxon>Dothideomycetes</taxon>
        <taxon>Dothideomycetes incertae sedis</taxon>
        <taxon>Zopfiaceae</taxon>
        <taxon>Zopfia</taxon>
    </lineage>
</organism>
<keyword evidence="2" id="KW-1185">Reference proteome</keyword>
<evidence type="ECO:0000313" key="2">
    <source>
        <dbReference type="Proteomes" id="UP000800200"/>
    </source>
</evidence>
<gene>
    <name evidence="1" type="ORF">K469DRAFT_517270</name>
</gene>